<feature type="transmembrane region" description="Helical" evidence="2">
    <location>
        <begin position="225"/>
        <end position="244"/>
    </location>
</feature>
<feature type="transmembrane region" description="Helical" evidence="2">
    <location>
        <begin position="15"/>
        <end position="42"/>
    </location>
</feature>
<comment type="caution">
    <text evidence="3">The sequence shown here is derived from an EMBL/GenBank/DDBJ whole genome shotgun (WGS) entry which is preliminary data.</text>
</comment>
<keyword evidence="2" id="KW-0812">Transmembrane</keyword>
<dbReference type="EMBL" id="JBICBT010001088">
    <property type="protein sequence ID" value="KAL3083877.1"/>
    <property type="molecule type" value="Genomic_DNA"/>
</dbReference>
<dbReference type="PANTHER" id="PTHR47518:SF9">
    <property type="entry name" value="SERPENTINE RECEPTOR, CLASS T"/>
    <property type="match status" value="1"/>
</dbReference>
<feature type="transmembrane region" description="Helical" evidence="2">
    <location>
        <begin position="250"/>
        <end position="271"/>
    </location>
</feature>
<feature type="transmembrane region" description="Helical" evidence="2">
    <location>
        <begin position="132"/>
        <end position="152"/>
    </location>
</feature>
<feature type="transmembrane region" description="Helical" evidence="2">
    <location>
        <begin position="54"/>
        <end position="79"/>
    </location>
</feature>
<feature type="transmembrane region" description="Helical" evidence="2">
    <location>
        <begin position="164"/>
        <end position="186"/>
    </location>
</feature>
<accession>A0ABD2IXN8</accession>
<dbReference type="InterPro" id="IPR052854">
    <property type="entry name" value="Serpentine_rcpt_epsilon"/>
</dbReference>
<dbReference type="PANTHER" id="PTHR47518">
    <property type="entry name" value="SERPENTINE RECEPTOR CLASS EPSILON-13-RELATED"/>
    <property type="match status" value="1"/>
</dbReference>
<dbReference type="AlphaFoldDB" id="A0ABD2IXN8"/>
<evidence type="ECO:0000256" key="1">
    <source>
        <dbReference type="ARBA" id="ARBA00006803"/>
    </source>
</evidence>
<organism evidence="3 4">
    <name type="scientific">Heterodera trifolii</name>
    <dbReference type="NCBI Taxonomy" id="157864"/>
    <lineage>
        <taxon>Eukaryota</taxon>
        <taxon>Metazoa</taxon>
        <taxon>Ecdysozoa</taxon>
        <taxon>Nematoda</taxon>
        <taxon>Chromadorea</taxon>
        <taxon>Rhabditida</taxon>
        <taxon>Tylenchina</taxon>
        <taxon>Tylenchomorpha</taxon>
        <taxon>Tylenchoidea</taxon>
        <taxon>Heteroderidae</taxon>
        <taxon>Heteroderinae</taxon>
        <taxon>Heterodera</taxon>
    </lineage>
</organism>
<gene>
    <name evidence="3" type="ORF">niasHT_036448</name>
</gene>
<keyword evidence="4" id="KW-1185">Reference proteome</keyword>
<evidence type="ECO:0008006" key="5">
    <source>
        <dbReference type="Google" id="ProtNLM"/>
    </source>
</evidence>
<evidence type="ECO:0000313" key="3">
    <source>
        <dbReference type="EMBL" id="KAL3083877.1"/>
    </source>
</evidence>
<reference evidence="3 4" key="1">
    <citation type="submission" date="2024-10" db="EMBL/GenBank/DDBJ databases">
        <authorList>
            <person name="Kim D."/>
        </authorList>
    </citation>
    <scope>NUCLEOTIDE SEQUENCE [LARGE SCALE GENOMIC DNA]</scope>
    <source>
        <strain evidence="3">BH-2024</strain>
    </source>
</reference>
<protein>
    <recommendedName>
        <fullName evidence="5">Gustatory receptor</fullName>
    </recommendedName>
</protein>
<evidence type="ECO:0000313" key="4">
    <source>
        <dbReference type="Proteomes" id="UP001620626"/>
    </source>
</evidence>
<proteinExistence type="inferred from homology"/>
<comment type="similarity">
    <text evidence="1">Belongs to the nematode receptor-like protein sre family.</text>
</comment>
<evidence type="ECO:0000256" key="2">
    <source>
        <dbReference type="SAM" id="Phobius"/>
    </source>
</evidence>
<keyword evidence="2" id="KW-0472">Membrane</keyword>
<feature type="transmembrane region" description="Helical" evidence="2">
    <location>
        <begin position="108"/>
        <end position="125"/>
    </location>
</feature>
<dbReference type="InterPro" id="IPR004151">
    <property type="entry name" value="7TM_GPCR_serpentine_rcpt_Sre"/>
</dbReference>
<sequence length="377" mass="43008">MMTSNATSSTSFEYFLLFFGAGTEMGIHLFGIPLSIANLFLVARTSVIHPNMKAILISQSFLILLRGICRFIICLYKFILWDPIVAESVKFFPPLGPINYMGHYGRNFMPHILIIERVLATLFVRSYERHRGCLFTIIWSPIALTVTVYISFTTVPQGTRPLANLVTTLAQLLIGCMELCIFYLLCRYNSKIYKQMLQNADSHCLSLRYQLSENIRIGKQLIPPLALNLFIIFLTGLSVSWSHFQWPKFYQMYNLCTNLISAAGFLIELSLITCHPFLKRDVCQIWHHFIAKFAIGLRRFFSRNHLRIGDQTAATGDVFATFPCATSPAAVGIAQRDLISGKTLMEQLKSEEHFAMLKKAWERPKRSTTANEHKITI</sequence>
<dbReference type="Proteomes" id="UP001620626">
    <property type="component" value="Unassembled WGS sequence"/>
</dbReference>
<keyword evidence="2" id="KW-1133">Transmembrane helix</keyword>
<dbReference type="Pfam" id="PF03125">
    <property type="entry name" value="Sre"/>
    <property type="match status" value="1"/>
</dbReference>
<name>A0ABD2IXN8_9BILA</name>